<dbReference type="Proteomes" id="UP000095439">
    <property type="component" value="Unassembled WGS sequence"/>
</dbReference>
<dbReference type="SUPFAM" id="SSF53041">
    <property type="entry name" value="Resolvase-like"/>
    <property type="match status" value="1"/>
</dbReference>
<dbReference type="InterPro" id="IPR006119">
    <property type="entry name" value="Resolv_N"/>
</dbReference>
<sequence length="617" mass="70557">MKESEERSSNIDEQKARIRQRYKGIDPEELEVIPALPPEDIFKTEKKLRVAVYARVSTDDPRQTSSYELQKNHYQDVVNKNPNWMLVEIYADEGISGTSLQHRDAFKKMIEDCEAGKIDLIITKSVSRFARNVVDCIRYVRELSSLRPPVGVFFETEHLNTLDPKSEMILSFMSTLAQEESHTKSEIMNSSIEMRFRRGIFLTPPLLGYDQDENGDLVINPHEAKIVQLIFYMYLNGSSTQQIADSLTELGCKTKKNNDVWSSSTILQILQNERHCGDVLARKTWTPNYLDHKSRKNNQDRNQYRKVGHHEAIISRDDFIAVQKLITNAKYGNKEILPELHVIQEGSLSGFISINPRWSGFKARDYFEASQSVLKPANMNVPDTITASAGSFDLRDYEVARGQFFSSVGRISVSFSYKQISFNKDAIRKFPNIKFVELLIHPSSKLLAIRPCSSETKNKVQWSRLKDGQLIPKPISGAAFLPTLYEIFKWDKKCKYRILGVAHQKGNENVLIFNMDDTEIRIPTSTNDVSAPNNNMPDTISDSKSVLAYPADWMNSFGNNYYTQSQAPELTEFTADKNWQTASESKPYKEPELQTTPKETIIQNIKNIITEIKGDTQ</sequence>
<dbReference type="Gene3D" id="3.90.1750.20">
    <property type="entry name" value="Putative Large Serine Recombinase, Chain B, Domain 2"/>
    <property type="match status" value="1"/>
</dbReference>
<dbReference type="PANTHER" id="PTHR30461:SF23">
    <property type="entry name" value="DNA RECOMBINASE-RELATED"/>
    <property type="match status" value="1"/>
</dbReference>
<dbReference type="Gene3D" id="3.40.50.1390">
    <property type="entry name" value="Resolvase, N-terminal catalytic domain"/>
    <property type="match status" value="1"/>
</dbReference>
<dbReference type="GO" id="GO:0000150">
    <property type="term" value="F:DNA strand exchange activity"/>
    <property type="evidence" value="ECO:0007669"/>
    <property type="project" value="InterPro"/>
</dbReference>
<dbReference type="PROSITE" id="PS51737">
    <property type="entry name" value="RECOMBINASE_DNA_BIND"/>
    <property type="match status" value="1"/>
</dbReference>
<dbReference type="PANTHER" id="PTHR30461">
    <property type="entry name" value="DNA-INVERTASE FROM LAMBDOID PROPHAGE"/>
    <property type="match status" value="1"/>
</dbReference>
<dbReference type="AlphaFoldDB" id="A0A173ZWK7"/>
<dbReference type="GO" id="GO:0003677">
    <property type="term" value="F:DNA binding"/>
    <property type="evidence" value="ECO:0007669"/>
    <property type="project" value="InterPro"/>
</dbReference>
<dbReference type="InterPro" id="IPR038109">
    <property type="entry name" value="DNA_bind_recomb_sf"/>
</dbReference>
<dbReference type="EMBL" id="CYYY01000005">
    <property type="protein sequence ID" value="CUN79558.1"/>
    <property type="molecule type" value="Genomic_DNA"/>
</dbReference>
<dbReference type="InterPro" id="IPR011109">
    <property type="entry name" value="DNA_bind_recombinase_dom"/>
</dbReference>
<dbReference type="Pfam" id="PF00239">
    <property type="entry name" value="Resolvase"/>
    <property type="match status" value="1"/>
</dbReference>
<protein>
    <submittedName>
        <fullName evidence="3">Resolvase, N terminal domain</fullName>
    </submittedName>
</protein>
<dbReference type="PROSITE" id="PS51736">
    <property type="entry name" value="RECOMBINASES_3"/>
    <property type="match status" value="1"/>
</dbReference>
<dbReference type="CDD" id="cd00338">
    <property type="entry name" value="Ser_Recombinase"/>
    <property type="match status" value="1"/>
</dbReference>
<name>A0A173ZWK7_9FIRM</name>
<evidence type="ECO:0000313" key="4">
    <source>
        <dbReference type="Proteomes" id="UP000095439"/>
    </source>
</evidence>
<proteinExistence type="predicted"/>
<evidence type="ECO:0000259" key="2">
    <source>
        <dbReference type="PROSITE" id="PS51737"/>
    </source>
</evidence>
<feature type="domain" description="Recombinase" evidence="2">
    <location>
        <begin position="206"/>
        <end position="332"/>
    </location>
</feature>
<feature type="domain" description="Resolvase/invertase-type recombinase catalytic" evidence="1">
    <location>
        <begin position="49"/>
        <end position="199"/>
    </location>
</feature>
<dbReference type="InterPro" id="IPR050639">
    <property type="entry name" value="SSR_resolvase"/>
</dbReference>
<reference evidence="3 4" key="1">
    <citation type="submission" date="2015-09" db="EMBL/GenBank/DDBJ databases">
        <authorList>
            <consortium name="Pathogen Informatics"/>
        </authorList>
    </citation>
    <scope>NUCLEOTIDE SEQUENCE [LARGE SCALE GENOMIC DNA]</scope>
    <source>
        <strain evidence="3 4">2789STDY5608866</strain>
    </source>
</reference>
<evidence type="ECO:0000259" key="1">
    <source>
        <dbReference type="PROSITE" id="PS51736"/>
    </source>
</evidence>
<dbReference type="SMART" id="SM00857">
    <property type="entry name" value="Resolvase"/>
    <property type="match status" value="1"/>
</dbReference>
<dbReference type="Pfam" id="PF07508">
    <property type="entry name" value="Recombinase"/>
    <property type="match status" value="1"/>
</dbReference>
<organism evidence="3 4">
    <name type="scientific">Dorea longicatena</name>
    <dbReference type="NCBI Taxonomy" id="88431"/>
    <lineage>
        <taxon>Bacteria</taxon>
        <taxon>Bacillati</taxon>
        <taxon>Bacillota</taxon>
        <taxon>Clostridia</taxon>
        <taxon>Lachnospirales</taxon>
        <taxon>Lachnospiraceae</taxon>
        <taxon>Dorea</taxon>
    </lineage>
</organism>
<gene>
    <name evidence="3" type="ORF">ERS852423_01476</name>
</gene>
<dbReference type="InterPro" id="IPR036162">
    <property type="entry name" value="Resolvase-like_N_sf"/>
</dbReference>
<evidence type="ECO:0000313" key="3">
    <source>
        <dbReference type="EMBL" id="CUN79558.1"/>
    </source>
</evidence>
<accession>A0A173ZWK7</accession>
<dbReference type="RefSeq" id="WP_055145187.1">
    <property type="nucleotide sequence ID" value="NZ_CABIWY010000005.1"/>
</dbReference>